<dbReference type="Pfam" id="PF08668">
    <property type="entry name" value="HDOD"/>
    <property type="match status" value="1"/>
</dbReference>
<dbReference type="InterPro" id="IPR011006">
    <property type="entry name" value="CheY-like_superfamily"/>
</dbReference>
<evidence type="ECO:0000313" key="4">
    <source>
        <dbReference type="EMBL" id="KDE41222.1"/>
    </source>
</evidence>
<dbReference type="SUPFAM" id="SSF109604">
    <property type="entry name" value="HD-domain/PDEase-like"/>
    <property type="match status" value="1"/>
</dbReference>
<dbReference type="GO" id="GO:0000160">
    <property type="term" value="P:phosphorelay signal transduction system"/>
    <property type="evidence" value="ECO:0007669"/>
    <property type="project" value="InterPro"/>
</dbReference>
<comment type="caution">
    <text evidence="4">The sequence shown here is derived from an EMBL/GenBank/DDBJ whole genome shotgun (WGS) entry which is preliminary data.</text>
</comment>
<name>A0A063YA69_9GAMM</name>
<dbReference type="SUPFAM" id="SSF52172">
    <property type="entry name" value="CheY-like"/>
    <property type="match status" value="1"/>
</dbReference>
<dbReference type="AlphaFoldDB" id="A0A063YA69"/>
<evidence type="ECO:0000313" key="5">
    <source>
        <dbReference type="Proteomes" id="UP000027318"/>
    </source>
</evidence>
<keyword evidence="5" id="KW-1185">Reference proteome</keyword>
<dbReference type="Pfam" id="PF00072">
    <property type="entry name" value="Response_reg"/>
    <property type="match status" value="1"/>
</dbReference>
<protein>
    <submittedName>
        <fullName evidence="4">Response regulator</fullName>
    </submittedName>
</protein>
<reference evidence="4 5" key="1">
    <citation type="journal article" date="2005" name="Int. J. Syst. Evol. Microbiol.">
        <title>Nitrincola lacisaponensis gen. nov., sp. nov., a novel alkaliphilic bacterium isolated from an alkaline, saline lake.</title>
        <authorList>
            <person name="Dimitriu P.A."/>
            <person name="Shukla S.K."/>
            <person name="Conradt J."/>
            <person name="Marquez M.C."/>
            <person name="Ventosa A."/>
            <person name="Maglia A."/>
            <person name="Peyton B.M."/>
            <person name="Pinkart H.C."/>
            <person name="Mormile M.R."/>
        </authorList>
    </citation>
    <scope>NUCLEOTIDE SEQUENCE [LARGE SCALE GENOMIC DNA]</scope>
    <source>
        <strain evidence="4 5">4CA</strain>
    </source>
</reference>
<organism evidence="4 5">
    <name type="scientific">Nitrincola lacisaponensis</name>
    <dbReference type="NCBI Taxonomy" id="267850"/>
    <lineage>
        <taxon>Bacteria</taxon>
        <taxon>Pseudomonadati</taxon>
        <taxon>Pseudomonadota</taxon>
        <taxon>Gammaproteobacteria</taxon>
        <taxon>Oceanospirillales</taxon>
        <taxon>Oceanospirillaceae</taxon>
        <taxon>Nitrincola</taxon>
    </lineage>
</organism>
<evidence type="ECO:0000259" key="2">
    <source>
        <dbReference type="PROSITE" id="PS50110"/>
    </source>
</evidence>
<feature type="domain" description="HDOD" evidence="3">
    <location>
        <begin position="141"/>
        <end position="324"/>
    </location>
</feature>
<proteinExistence type="predicted"/>
<accession>A0A063YA69</accession>
<dbReference type="STRING" id="267850.ADINL_0295"/>
<dbReference type="InterPro" id="IPR013976">
    <property type="entry name" value="HDOD"/>
</dbReference>
<dbReference type="InterPro" id="IPR052340">
    <property type="entry name" value="RNase_Y/CdgJ"/>
</dbReference>
<dbReference type="InterPro" id="IPR001789">
    <property type="entry name" value="Sig_transdc_resp-reg_receiver"/>
</dbReference>
<dbReference type="InterPro" id="IPR014626">
    <property type="entry name" value="Sig_transdc_resp-reg_put"/>
</dbReference>
<dbReference type="RefSeq" id="WP_036543015.1">
    <property type="nucleotide sequence ID" value="NZ_JMSZ01000007.1"/>
</dbReference>
<feature type="domain" description="Response regulatory" evidence="2">
    <location>
        <begin position="5"/>
        <end position="120"/>
    </location>
</feature>
<feature type="modified residue" description="4-aspartylphosphate" evidence="1">
    <location>
        <position position="56"/>
    </location>
</feature>
<dbReference type="PROSITE" id="PS50110">
    <property type="entry name" value="RESPONSE_REGULATORY"/>
    <property type="match status" value="1"/>
</dbReference>
<keyword evidence="1" id="KW-0597">Phosphoprotein</keyword>
<dbReference type="PANTHER" id="PTHR33525">
    <property type="match status" value="1"/>
</dbReference>
<dbReference type="PIRSF" id="PIRSF036883">
    <property type="entry name" value="RR_HD-GYP_mod"/>
    <property type="match status" value="1"/>
</dbReference>
<dbReference type="PROSITE" id="PS51833">
    <property type="entry name" value="HDOD"/>
    <property type="match status" value="1"/>
</dbReference>
<evidence type="ECO:0000259" key="3">
    <source>
        <dbReference type="PROSITE" id="PS51833"/>
    </source>
</evidence>
<dbReference type="EMBL" id="JMSZ01000007">
    <property type="protein sequence ID" value="KDE41222.1"/>
    <property type="molecule type" value="Genomic_DNA"/>
</dbReference>
<dbReference type="PANTHER" id="PTHR33525:SF5">
    <property type="entry name" value="TWO COMPONENT SIGNAL TRANSDUCTION SYSTEM RESPONSE REGULATOR"/>
    <property type="match status" value="1"/>
</dbReference>
<dbReference type="OrthoDB" id="5755654at2"/>
<dbReference type="SMART" id="SM00448">
    <property type="entry name" value="REC"/>
    <property type="match status" value="1"/>
</dbReference>
<dbReference type="Gene3D" id="1.10.3210.10">
    <property type="entry name" value="Hypothetical protein af1432"/>
    <property type="match status" value="1"/>
</dbReference>
<gene>
    <name evidence="4" type="ORF">ADINL_0295</name>
</gene>
<sequence>MLPFHLVICDDEEAIVHSLQRQFRRLYPECRISGFTSAEILQHQLMNLQPDALIADLKLQDGDGRELLQQMATLHPHSIRVLMSGISEQAPLLDALQYCHRILIKPFNQSDLESIYDCLQHLSSLQLEHSERRLLGQLTGLPNRPEIMLSITRALAEETPDLQTIADKILEDPALLTRILTWANSPIFGFQSSTEDLKTALMRLGLDTLNHLIMMLSVRQQLMAYNHPVANQLIEEAQALAHHSSQMCSEMALSPRQRNQVIIAALLHNLGKQIRLLEYLHTDQTAPLNPEFLSQRHVHLGAGLLLLWDMDQEIAEAILRQYQDPQETKTFHPAYLLQRVHQKISHQEVCL</sequence>
<dbReference type="Gene3D" id="3.40.50.2300">
    <property type="match status" value="1"/>
</dbReference>
<evidence type="ECO:0000256" key="1">
    <source>
        <dbReference type="PROSITE-ProRule" id="PRU00169"/>
    </source>
</evidence>
<dbReference type="Proteomes" id="UP000027318">
    <property type="component" value="Unassembled WGS sequence"/>
</dbReference>